<protein>
    <submittedName>
        <fullName evidence="2">Uncharacterized protein</fullName>
    </submittedName>
</protein>
<evidence type="ECO:0000313" key="3">
    <source>
        <dbReference type="Proteomes" id="UP000287033"/>
    </source>
</evidence>
<feature type="region of interest" description="Disordered" evidence="1">
    <location>
        <begin position="1"/>
        <end position="77"/>
    </location>
</feature>
<dbReference type="Proteomes" id="UP000287033">
    <property type="component" value="Unassembled WGS sequence"/>
</dbReference>
<keyword evidence="3" id="KW-1185">Reference proteome</keyword>
<evidence type="ECO:0000313" key="2">
    <source>
        <dbReference type="EMBL" id="GCC35146.1"/>
    </source>
</evidence>
<gene>
    <name evidence="2" type="ORF">chiPu_0013627</name>
</gene>
<comment type="caution">
    <text evidence="2">The sequence shown here is derived from an EMBL/GenBank/DDBJ whole genome shotgun (WGS) entry which is preliminary data.</text>
</comment>
<organism evidence="2 3">
    <name type="scientific">Chiloscyllium punctatum</name>
    <name type="common">Brownbanded bambooshark</name>
    <name type="synonym">Hemiscyllium punctatum</name>
    <dbReference type="NCBI Taxonomy" id="137246"/>
    <lineage>
        <taxon>Eukaryota</taxon>
        <taxon>Metazoa</taxon>
        <taxon>Chordata</taxon>
        <taxon>Craniata</taxon>
        <taxon>Vertebrata</taxon>
        <taxon>Chondrichthyes</taxon>
        <taxon>Elasmobranchii</taxon>
        <taxon>Galeomorphii</taxon>
        <taxon>Galeoidea</taxon>
        <taxon>Orectolobiformes</taxon>
        <taxon>Hemiscylliidae</taxon>
        <taxon>Chiloscyllium</taxon>
    </lineage>
</organism>
<dbReference type="AlphaFoldDB" id="A0A401SXV5"/>
<proteinExistence type="predicted"/>
<sequence length="118" mass="12835">MHTNFSALSNGEAEGGFLPNAKPGQPPNEEQVRLRRPTNGEVAQSVGGAVSRGGGKMAEQRAVRKGSGDAESERRDHCTQDMFGKKRDQAGISIINKSSKLAAEKYLIYWYLRICAVV</sequence>
<feature type="compositionally biased region" description="Basic and acidic residues" evidence="1">
    <location>
        <begin position="58"/>
        <end position="77"/>
    </location>
</feature>
<name>A0A401SXV5_CHIPU</name>
<evidence type="ECO:0000256" key="1">
    <source>
        <dbReference type="SAM" id="MobiDB-lite"/>
    </source>
</evidence>
<reference evidence="2 3" key="1">
    <citation type="journal article" date="2018" name="Nat. Ecol. Evol.">
        <title>Shark genomes provide insights into elasmobranch evolution and the origin of vertebrates.</title>
        <authorList>
            <person name="Hara Y"/>
            <person name="Yamaguchi K"/>
            <person name="Onimaru K"/>
            <person name="Kadota M"/>
            <person name="Koyanagi M"/>
            <person name="Keeley SD"/>
            <person name="Tatsumi K"/>
            <person name="Tanaka K"/>
            <person name="Motone F"/>
            <person name="Kageyama Y"/>
            <person name="Nozu R"/>
            <person name="Adachi N"/>
            <person name="Nishimura O"/>
            <person name="Nakagawa R"/>
            <person name="Tanegashima C"/>
            <person name="Kiyatake I"/>
            <person name="Matsumoto R"/>
            <person name="Murakumo K"/>
            <person name="Nishida K"/>
            <person name="Terakita A"/>
            <person name="Kuratani S"/>
            <person name="Sato K"/>
            <person name="Hyodo S Kuraku.S."/>
        </authorList>
    </citation>
    <scope>NUCLEOTIDE SEQUENCE [LARGE SCALE GENOMIC DNA]</scope>
</reference>
<accession>A0A401SXV5</accession>
<dbReference type="EMBL" id="BEZZ01000669">
    <property type="protein sequence ID" value="GCC35146.1"/>
    <property type="molecule type" value="Genomic_DNA"/>
</dbReference>